<proteinExistence type="predicted"/>
<feature type="compositionally biased region" description="Basic residues" evidence="1">
    <location>
        <begin position="15"/>
        <end position="25"/>
    </location>
</feature>
<feature type="compositionally biased region" description="Low complexity" evidence="1">
    <location>
        <begin position="62"/>
        <end position="75"/>
    </location>
</feature>
<organism evidence="2 3">
    <name type="scientific">Bondarzewia mesenterica</name>
    <dbReference type="NCBI Taxonomy" id="1095465"/>
    <lineage>
        <taxon>Eukaryota</taxon>
        <taxon>Fungi</taxon>
        <taxon>Dikarya</taxon>
        <taxon>Basidiomycota</taxon>
        <taxon>Agaricomycotina</taxon>
        <taxon>Agaricomycetes</taxon>
        <taxon>Russulales</taxon>
        <taxon>Bondarzewiaceae</taxon>
        <taxon>Bondarzewia</taxon>
    </lineage>
</organism>
<feature type="compositionally biased region" description="Gly residues" evidence="1">
    <location>
        <begin position="26"/>
        <end position="41"/>
    </location>
</feature>
<keyword evidence="3" id="KW-1185">Reference proteome</keyword>
<name>A0A4S4LYE5_9AGAM</name>
<dbReference type="AlphaFoldDB" id="A0A4S4LYE5"/>
<accession>A0A4S4LYE5</accession>
<evidence type="ECO:0000313" key="2">
    <source>
        <dbReference type="EMBL" id="THH17097.1"/>
    </source>
</evidence>
<gene>
    <name evidence="2" type="ORF">EW146_g3657</name>
</gene>
<feature type="compositionally biased region" description="Low complexity" evidence="1">
    <location>
        <begin position="1"/>
        <end position="14"/>
    </location>
</feature>
<sequence length="322" mass="32468">MRISSLFSQTSTPSSKKRLGKRKGGGGHGSSGGKSGGGGKSGSTSSGSSKGSSGSSKGGSGSSVSVSSLPGGKSSATVSGNGGGKQINIASGQPFAGRTAGGGTRGQVYGTSTYGSGYPGVIHPAVLGRGFPFFFWPIVWGSSAVGVATYLHDNEYGEPNNATRPGGAMAQASFQSNNTANPMRFHVLADNTTVASLITSIQSNCTNYDLSSSNSSTAPMPYIGNSSTDPRPEQAVQYFRASSVVLTLDGYNNTATFSNDTSAPPSPLPSGIDTTLLGCLNATIGNAAPLVDAASPHADALSLKMGSMTLAWVIFCLARMHL</sequence>
<dbReference type="OrthoDB" id="3365917at2759"/>
<evidence type="ECO:0000313" key="3">
    <source>
        <dbReference type="Proteomes" id="UP000310158"/>
    </source>
</evidence>
<reference evidence="2 3" key="1">
    <citation type="submission" date="2019-02" db="EMBL/GenBank/DDBJ databases">
        <title>Genome sequencing of the rare red list fungi Bondarzewia mesenterica.</title>
        <authorList>
            <person name="Buettner E."/>
            <person name="Kellner H."/>
        </authorList>
    </citation>
    <scope>NUCLEOTIDE SEQUENCE [LARGE SCALE GENOMIC DNA]</scope>
    <source>
        <strain evidence="2 3">DSM 108281</strain>
    </source>
</reference>
<evidence type="ECO:0000256" key="1">
    <source>
        <dbReference type="SAM" id="MobiDB-lite"/>
    </source>
</evidence>
<feature type="region of interest" description="Disordered" evidence="1">
    <location>
        <begin position="1"/>
        <end position="103"/>
    </location>
</feature>
<dbReference type="EMBL" id="SGPL01000126">
    <property type="protein sequence ID" value="THH17097.1"/>
    <property type="molecule type" value="Genomic_DNA"/>
</dbReference>
<protein>
    <submittedName>
        <fullName evidence="2">Uncharacterized protein</fullName>
    </submittedName>
</protein>
<dbReference type="Proteomes" id="UP000310158">
    <property type="component" value="Unassembled WGS sequence"/>
</dbReference>
<comment type="caution">
    <text evidence="2">The sequence shown here is derived from an EMBL/GenBank/DDBJ whole genome shotgun (WGS) entry which is preliminary data.</text>
</comment>
<feature type="compositionally biased region" description="Low complexity" evidence="1">
    <location>
        <begin position="42"/>
        <end position="55"/>
    </location>
</feature>